<protein>
    <submittedName>
        <fullName evidence="2">Uncharacterized protein</fullName>
    </submittedName>
</protein>
<proteinExistence type="predicted"/>
<comment type="caution">
    <text evidence="2">The sequence shown here is derived from an EMBL/GenBank/DDBJ whole genome shotgun (WGS) entry which is preliminary data.</text>
</comment>
<evidence type="ECO:0000313" key="2">
    <source>
        <dbReference type="EMBL" id="EXU97609.1"/>
    </source>
</evidence>
<dbReference type="Proteomes" id="UP000030151">
    <property type="component" value="Unassembled WGS sequence"/>
</dbReference>
<dbReference type="AlphaFoldDB" id="A0A014NA62"/>
<name>A0A014NA62_9HYPO</name>
<reference evidence="2 3" key="1">
    <citation type="submission" date="2014-02" db="EMBL/GenBank/DDBJ databases">
        <title>The genome sequence of the entomopathogenic fungus Metarhizium robertsii ARSEF 2575.</title>
        <authorList>
            <person name="Giuliano Garisto Donzelli B."/>
            <person name="Roe B.A."/>
            <person name="Macmil S.L."/>
            <person name="Krasnoff S.B."/>
            <person name="Gibson D.M."/>
        </authorList>
    </citation>
    <scope>NUCLEOTIDE SEQUENCE [LARGE SCALE GENOMIC DNA]</scope>
    <source>
        <strain evidence="2 3">ARSEF 2575</strain>
    </source>
</reference>
<organism evidence="2 3">
    <name type="scientific">Metarhizium robertsii</name>
    <dbReference type="NCBI Taxonomy" id="568076"/>
    <lineage>
        <taxon>Eukaryota</taxon>
        <taxon>Fungi</taxon>
        <taxon>Dikarya</taxon>
        <taxon>Ascomycota</taxon>
        <taxon>Pezizomycotina</taxon>
        <taxon>Sordariomycetes</taxon>
        <taxon>Hypocreomycetidae</taxon>
        <taxon>Hypocreales</taxon>
        <taxon>Clavicipitaceae</taxon>
        <taxon>Metarhizium</taxon>
    </lineage>
</organism>
<dbReference type="HOGENOM" id="CLU_151421_0_0_1"/>
<keyword evidence="1" id="KW-0732">Signal</keyword>
<gene>
    <name evidence="2" type="ORF">X797_009329</name>
</gene>
<dbReference type="EMBL" id="JELW01000035">
    <property type="protein sequence ID" value="EXU97609.1"/>
    <property type="molecule type" value="Genomic_DNA"/>
</dbReference>
<accession>A0A014NA62</accession>
<sequence>MKLSLLPSILFTATGLAEFVRVPLPEPLDWVASKELNSRHVCKDLHAPYSQYNAETWADRVLGVCNSTLCGCTSTLSYSELVHWGIERPYWVGRMFTGASTTALDYDRKHGIEDSIAYTSTSWEE</sequence>
<evidence type="ECO:0000256" key="1">
    <source>
        <dbReference type="SAM" id="SignalP"/>
    </source>
</evidence>
<evidence type="ECO:0000313" key="3">
    <source>
        <dbReference type="Proteomes" id="UP000030151"/>
    </source>
</evidence>
<dbReference type="eggNOG" id="ENOG502SXDG">
    <property type="taxonomic scope" value="Eukaryota"/>
</dbReference>
<feature type="signal peptide" evidence="1">
    <location>
        <begin position="1"/>
        <end position="17"/>
    </location>
</feature>
<feature type="chain" id="PRO_5001473997" evidence="1">
    <location>
        <begin position="18"/>
        <end position="125"/>
    </location>
</feature>